<organism evidence="1 2">
    <name type="scientific">Persea americana</name>
    <name type="common">Avocado</name>
    <dbReference type="NCBI Taxonomy" id="3435"/>
    <lineage>
        <taxon>Eukaryota</taxon>
        <taxon>Viridiplantae</taxon>
        <taxon>Streptophyta</taxon>
        <taxon>Embryophyta</taxon>
        <taxon>Tracheophyta</taxon>
        <taxon>Spermatophyta</taxon>
        <taxon>Magnoliopsida</taxon>
        <taxon>Magnoliidae</taxon>
        <taxon>Laurales</taxon>
        <taxon>Lauraceae</taxon>
        <taxon>Persea</taxon>
    </lineage>
</organism>
<name>A0ACC2KKH9_PERAE</name>
<accession>A0ACC2KKH9</accession>
<gene>
    <name evidence="1" type="ORF">MRB53_029801</name>
</gene>
<reference evidence="1 2" key="1">
    <citation type="journal article" date="2022" name="Hortic Res">
        <title>A haplotype resolved chromosomal level avocado genome allows analysis of novel avocado genes.</title>
        <authorList>
            <person name="Nath O."/>
            <person name="Fletcher S.J."/>
            <person name="Hayward A."/>
            <person name="Shaw L.M."/>
            <person name="Masouleh A.K."/>
            <person name="Furtado A."/>
            <person name="Henry R.J."/>
            <person name="Mitter N."/>
        </authorList>
    </citation>
    <scope>NUCLEOTIDE SEQUENCE [LARGE SCALE GENOMIC DNA]</scope>
    <source>
        <strain evidence="2">cv. Hass</strain>
    </source>
</reference>
<keyword evidence="2" id="KW-1185">Reference proteome</keyword>
<protein>
    <submittedName>
        <fullName evidence="1">Uncharacterized protein</fullName>
    </submittedName>
</protein>
<evidence type="ECO:0000313" key="1">
    <source>
        <dbReference type="EMBL" id="KAJ8621272.1"/>
    </source>
</evidence>
<comment type="caution">
    <text evidence="1">The sequence shown here is derived from an EMBL/GenBank/DDBJ whole genome shotgun (WGS) entry which is preliminary data.</text>
</comment>
<proteinExistence type="predicted"/>
<dbReference type="Proteomes" id="UP001234297">
    <property type="component" value="Chromosome 9"/>
</dbReference>
<sequence length="163" mass="18865">MILPPKLLDRWGNFLCESAILEQTKFYCPFKDCSALLLADDRIAVTESQCPHCSRLFWAHCKVPWHSGIGCEEFQKLKVDDREREDIMVVKLAKKKKWQKCPRCGFIVERIEGCNTMKCRLSSFILVSHYFSFAKAYLDPLVAQQSGDMKLFYAEGGKLMTRN</sequence>
<dbReference type="EMBL" id="CM056817">
    <property type="protein sequence ID" value="KAJ8621272.1"/>
    <property type="molecule type" value="Genomic_DNA"/>
</dbReference>
<evidence type="ECO:0000313" key="2">
    <source>
        <dbReference type="Proteomes" id="UP001234297"/>
    </source>
</evidence>